<evidence type="ECO:0000256" key="2">
    <source>
        <dbReference type="ARBA" id="ARBA00001946"/>
    </source>
</evidence>
<dbReference type="InterPro" id="IPR005843">
    <property type="entry name" value="A-D-PHexomutase_C"/>
</dbReference>
<dbReference type="PANTHER" id="PTHR45745:SF1">
    <property type="entry name" value="PHOSPHOGLUCOMUTASE 2B-RELATED"/>
    <property type="match status" value="1"/>
</dbReference>
<comment type="cofactor">
    <cofactor evidence="2">
        <name>Mg(2+)</name>
        <dbReference type="ChEBI" id="CHEBI:18420"/>
    </cofactor>
</comment>
<dbReference type="Pfam" id="PF02878">
    <property type="entry name" value="PGM_PMM_I"/>
    <property type="match status" value="1"/>
</dbReference>
<evidence type="ECO:0000256" key="5">
    <source>
        <dbReference type="ARBA" id="ARBA00010231"/>
    </source>
</evidence>
<keyword evidence="21" id="KW-1185">Reference proteome</keyword>
<reference evidence="20 21" key="1">
    <citation type="submission" date="2018-10" db="EMBL/GenBank/DDBJ databases">
        <title>Phylogenomics of Brevibacillus.</title>
        <authorList>
            <person name="Dunlap C."/>
        </authorList>
    </citation>
    <scope>NUCLEOTIDE SEQUENCE [LARGE SCALE GENOMIC DNA]</scope>
    <source>
        <strain evidence="20 21">JCM 15716</strain>
    </source>
</reference>
<evidence type="ECO:0000256" key="3">
    <source>
        <dbReference type="ARBA" id="ARBA00005164"/>
    </source>
</evidence>
<dbReference type="PRINTS" id="PR00509">
    <property type="entry name" value="PGMPMM"/>
</dbReference>
<dbReference type="PANTHER" id="PTHR45745">
    <property type="entry name" value="PHOSPHOMANNOMUTASE 45A"/>
    <property type="match status" value="1"/>
</dbReference>
<comment type="pathway">
    <text evidence="3">Glycolipid metabolism; diglucosyl-diacylglycerol biosynthesis.</text>
</comment>
<feature type="domain" description="Alpha-D-phosphohexomutase C-terminal" evidence="16">
    <location>
        <begin position="494"/>
        <end position="552"/>
    </location>
</feature>
<protein>
    <recommendedName>
        <fullName evidence="12">Phosphoglucomutase</fullName>
        <ecNumber evidence="6">5.4.2.2</ecNumber>
    </recommendedName>
    <alternativeName>
        <fullName evidence="14">Alpha-phosphoglucomutase</fullName>
    </alternativeName>
    <alternativeName>
        <fullName evidence="13">Glucose phosphomutase</fullName>
    </alternativeName>
</protein>
<evidence type="ECO:0000256" key="11">
    <source>
        <dbReference type="ARBA" id="ARBA00023235"/>
    </source>
</evidence>
<evidence type="ECO:0000256" key="1">
    <source>
        <dbReference type="ARBA" id="ARBA00000443"/>
    </source>
</evidence>
<proteinExistence type="inferred from homology"/>
<dbReference type="GO" id="GO:0004614">
    <property type="term" value="F:phosphoglucomutase activity"/>
    <property type="evidence" value="ECO:0007669"/>
    <property type="project" value="UniProtKB-EC"/>
</dbReference>
<organism evidence="20 21">
    <name type="scientific">Brevibacillus fluminis</name>
    <dbReference type="NCBI Taxonomy" id="511487"/>
    <lineage>
        <taxon>Bacteria</taxon>
        <taxon>Bacillati</taxon>
        <taxon>Bacillota</taxon>
        <taxon>Bacilli</taxon>
        <taxon>Bacillales</taxon>
        <taxon>Paenibacillaceae</taxon>
        <taxon>Brevibacillus</taxon>
    </lineage>
</organism>
<keyword evidence="7" id="KW-0119">Carbohydrate metabolism</keyword>
<dbReference type="GO" id="GO:0000287">
    <property type="term" value="F:magnesium ion binding"/>
    <property type="evidence" value="ECO:0007669"/>
    <property type="project" value="InterPro"/>
</dbReference>
<comment type="caution">
    <text evidence="20">The sequence shown here is derived from an EMBL/GenBank/DDBJ whole genome shotgun (WGS) entry which is preliminary data.</text>
</comment>
<dbReference type="Gene3D" id="3.30.310.50">
    <property type="entry name" value="Alpha-D-phosphohexomutase, C-terminal domain"/>
    <property type="match status" value="1"/>
</dbReference>
<dbReference type="CDD" id="cd05799">
    <property type="entry name" value="PGM2"/>
    <property type="match status" value="1"/>
</dbReference>
<keyword evidence="10 15" id="KW-0460">Magnesium</keyword>
<evidence type="ECO:0000256" key="6">
    <source>
        <dbReference type="ARBA" id="ARBA00012728"/>
    </source>
</evidence>
<dbReference type="InterPro" id="IPR005841">
    <property type="entry name" value="Alpha-D-phosphohexomutase_SF"/>
</dbReference>
<dbReference type="EC" id="5.4.2.2" evidence="6"/>
<dbReference type="InterPro" id="IPR005844">
    <property type="entry name" value="A-D-PHexomutase_a/b/a-I"/>
</dbReference>
<evidence type="ECO:0000256" key="13">
    <source>
        <dbReference type="ARBA" id="ARBA00041398"/>
    </source>
</evidence>
<keyword evidence="8" id="KW-0597">Phosphoprotein</keyword>
<dbReference type="InterPro" id="IPR005846">
    <property type="entry name" value="A-D-PHexomutase_a/b/a-III"/>
</dbReference>
<comment type="similarity">
    <text evidence="5 15">Belongs to the phosphohexose mutase family.</text>
</comment>
<evidence type="ECO:0000259" key="17">
    <source>
        <dbReference type="Pfam" id="PF02878"/>
    </source>
</evidence>
<comment type="pathway">
    <text evidence="4">Lipid metabolism.</text>
</comment>
<dbReference type="AlphaFoldDB" id="A0A3M8DH02"/>
<comment type="catalytic activity">
    <reaction evidence="1">
        <text>alpha-D-glucose 1-phosphate = alpha-D-glucose 6-phosphate</text>
        <dbReference type="Rhea" id="RHEA:23536"/>
        <dbReference type="ChEBI" id="CHEBI:58225"/>
        <dbReference type="ChEBI" id="CHEBI:58601"/>
        <dbReference type="EC" id="5.4.2.2"/>
    </reaction>
</comment>
<evidence type="ECO:0000256" key="8">
    <source>
        <dbReference type="ARBA" id="ARBA00022553"/>
    </source>
</evidence>
<dbReference type="SUPFAM" id="SSF53738">
    <property type="entry name" value="Phosphoglucomutase, first 3 domains"/>
    <property type="match status" value="3"/>
</dbReference>
<evidence type="ECO:0000256" key="7">
    <source>
        <dbReference type="ARBA" id="ARBA00022526"/>
    </source>
</evidence>
<evidence type="ECO:0000259" key="19">
    <source>
        <dbReference type="Pfam" id="PF02880"/>
    </source>
</evidence>
<dbReference type="InterPro" id="IPR005845">
    <property type="entry name" value="A-D-PHexomutase_a/b/a-II"/>
</dbReference>
<evidence type="ECO:0000256" key="9">
    <source>
        <dbReference type="ARBA" id="ARBA00022723"/>
    </source>
</evidence>
<accession>A0A3M8DH02</accession>
<dbReference type="OrthoDB" id="9806956at2"/>
<sequence length="578" mass="64938">MSYMQEYYRWLAHGDMSTELKEELEHIRSLPAEIEDRFHKELEFGTAGLRGLIGAGTNRMNRYTVRKAALGFAQYICRQGEAAKRQGVVIAYDSRLNSYSFADEIKQILVQRGISVWFFQELAPTPLLSFAIRYYGAFAGIVVTASHNPPEYNGLKVYTQYGGQMTDHIASEVYRDIQQVGDTLVMDTSSDWLCSSGRGEIRMIGDELFAAYGVQVERLLVQRQLIESAGDELCIVYTPLHGTGKKVVRQLLANSGFRNVHLVSEQAEPDSRFPTVMAPNPEDPAVFESALRLAQEKQADLVIATDPDADRLGVMVKTGDGFRMLNGNQLGVLLLHYRLDQLSEKGQLPSNGRFIKTIVTSDLGEKIANKYKVVTENTLTGFKYIGEKMEAYEQEGTGRFLFGYEESFGYLAGDFVRDKDAVQIAAIVAEMVLVYKRAGKHLFRVLEEIYVEFGYYTEELLSVTLLGKQGQELIQEQLAALRQNLPTEIGGIQVRLVEDYKTGQRINRKTSEMTKLPLPPSNVIKLIMVDGSWLTIRPSGTEPKMKVYLSANAAQSEQDANEKLQRLKAGIKQLIRLT</sequence>
<name>A0A3M8DH02_9BACL</name>
<dbReference type="InterPro" id="IPR016066">
    <property type="entry name" value="A-D-PHexomutase_CS"/>
</dbReference>
<dbReference type="Pfam" id="PF02879">
    <property type="entry name" value="PGM_PMM_II"/>
    <property type="match status" value="1"/>
</dbReference>
<evidence type="ECO:0000256" key="12">
    <source>
        <dbReference type="ARBA" id="ARBA00039995"/>
    </source>
</evidence>
<gene>
    <name evidence="20" type="ORF">EDM56_17110</name>
</gene>
<evidence type="ECO:0000256" key="4">
    <source>
        <dbReference type="ARBA" id="ARBA00005189"/>
    </source>
</evidence>
<evidence type="ECO:0000313" key="21">
    <source>
        <dbReference type="Proteomes" id="UP000271031"/>
    </source>
</evidence>
<feature type="domain" description="Alpha-D-phosphohexomutase alpha/beta/alpha" evidence="19">
    <location>
        <begin position="326"/>
        <end position="449"/>
    </location>
</feature>
<dbReference type="InterPro" id="IPR036900">
    <property type="entry name" value="A-D-PHexomutase_C_sf"/>
</dbReference>
<dbReference type="GO" id="GO:0006166">
    <property type="term" value="P:purine ribonucleoside salvage"/>
    <property type="evidence" value="ECO:0007669"/>
    <property type="project" value="TreeGrafter"/>
</dbReference>
<evidence type="ECO:0000256" key="10">
    <source>
        <dbReference type="ARBA" id="ARBA00022842"/>
    </source>
</evidence>
<dbReference type="Pfam" id="PF02880">
    <property type="entry name" value="PGM_PMM_III"/>
    <property type="match status" value="1"/>
</dbReference>
<dbReference type="SUPFAM" id="SSF55957">
    <property type="entry name" value="Phosphoglucomutase, C-terminal domain"/>
    <property type="match status" value="1"/>
</dbReference>
<keyword evidence="7" id="KW-0313">Glucose metabolism</keyword>
<dbReference type="Proteomes" id="UP000271031">
    <property type="component" value="Unassembled WGS sequence"/>
</dbReference>
<dbReference type="Gene3D" id="3.40.120.10">
    <property type="entry name" value="Alpha-D-Glucose-1,6-Bisphosphate, subunit A, domain 3"/>
    <property type="match status" value="3"/>
</dbReference>
<dbReference type="GO" id="GO:0006006">
    <property type="term" value="P:glucose metabolic process"/>
    <property type="evidence" value="ECO:0007669"/>
    <property type="project" value="UniProtKB-KW"/>
</dbReference>
<dbReference type="InterPro" id="IPR016055">
    <property type="entry name" value="A-D-PHexomutase_a/b/a-I/II/III"/>
</dbReference>
<dbReference type="EMBL" id="RHHQ01000012">
    <property type="protein sequence ID" value="RNB87380.1"/>
    <property type="molecule type" value="Genomic_DNA"/>
</dbReference>
<evidence type="ECO:0000313" key="20">
    <source>
        <dbReference type="EMBL" id="RNB87380.1"/>
    </source>
</evidence>
<keyword evidence="9 15" id="KW-0479">Metal-binding</keyword>
<evidence type="ECO:0000256" key="15">
    <source>
        <dbReference type="RuleBase" id="RU004326"/>
    </source>
</evidence>
<keyword evidence="11" id="KW-0413">Isomerase</keyword>
<feature type="domain" description="Alpha-D-phosphohexomutase alpha/beta/alpha" evidence="18">
    <location>
        <begin position="228"/>
        <end position="319"/>
    </location>
</feature>
<feature type="domain" description="Alpha-D-phosphohexomutase alpha/beta/alpha" evidence="17">
    <location>
        <begin position="43"/>
        <end position="179"/>
    </location>
</feature>
<dbReference type="Pfam" id="PF00408">
    <property type="entry name" value="PGM_PMM_IV"/>
    <property type="match status" value="1"/>
</dbReference>
<evidence type="ECO:0000259" key="16">
    <source>
        <dbReference type="Pfam" id="PF00408"/>
    </source>
</evidence>
<evidence type="ECO:0000256" key="14">
    <source>
        <dbReference type="ARBA" id="ARBA00041467"/>
    </source>
</evidence>
<dbReference type="GO" id="GO:0008973">
    <property type="term" value="F:phosphopentomutase activity"/>
    <property type="evidence" value="ECO:0007669"/>
    <property type="project" value="TreeGrafter"/>
</dbReference>
<dbReference type="PROSITE" id="PS00710">
    <property type="entry name" value="PGM_PMM"/>
    <property type="match status" value="1"/>
</dbReference>
<evidence type="ECO:0000259" key="18">
    <source>
        <dbReference type="Pfam" id="PF02879"/>
    </source>
</evidence>